<protein>
    <recommendedName>
        <fullName evidence="4">Endonuclease/exonuclease/phosphatase domain-containing protein</fullName>
    </recommendedName>
</protein>
<evidence type="ECO:0000313" key="2">
    <source>
        <dbReference type="EnsemblMetazoa" id="GBRI021547-PA"/>
    </source>
</evidence>
<dbReference type="SUPFAM" id="SSF56219">
    <property type="entry name" value="DNase I-like"/>
    <property type="match status" value="1"/>
</dbReference>
<dbReference type="Proteomes" id="UP000091820">
    <property type="component" value="Unassembled WGS sequence"/>
</dbReference>
<evidence type="ECO:0000256" key="1">
    <source>
        <dbReference type="SAM" id="SignalP"/>
    </source>
</evidence>
<dbReference type="EnsemblMetazoa" id="GBRI021547-RA">
    <property type="protein sequence ID" value="GBRI021547-PA"/>
    <property type="gene ID" value="GBRI021547"/>
</dbReference>
<evidence type="ECO:0008006" key="4">
    <source>
        <dbReference type="Google" id="ProtNLM"/>
    </source>
</evidence>
<evidence type="ECO:0000313" key="3">
    <source>
        <dbReference type="Proteomes" id="UP000091820"/>
    </source>
</evidence>
<keyword evidence="1" id="KW-0732">Signal</keyword>
<keyword evidence="3" id="KW-1185">Reference proteome</keyword>
<reference evidence="2" key="2">
    <citation type="submission" date="2020-05" db="UniProtKB">
        <authorList>
            <consortium name="EnsemblMetazoa"/>
        </authorList>
    </citation>
    <scope>IDENTIFICATION</scope>
    <source>
        <strain evidence="2">IAEA</strain>
    </source>
</reference>
<dbReference type="VEuPathDB" id="VectorBase:GBRI021547"/>
<accession>A0A1A9WIY8</accession>
<feature type="chain" id="PRO_5008400433" description="Endonuclease/exonuclease/phosphatase domain-containing protein" evidence="1">
    <location>
        <begin position="29"/>
        <end position="155"/>
    </location>
</feature>
<proteinExistence type="predicted"/>
<organism evidence="2 3">
    <name type="scientific">Glossina brevipalpis</name>
    <dbReference type="NCBI Taxonomy" id="37001"/>
    <lineage>
        <taxon>Eukaryota</taxon>
        <taxon>Metazoa</taxon>
        <taxon>Ecdysozoa</taxon>
        <taxon>Arthropoda</taxon>
        <taxon>Hexapoda</taxon>
        <taxon>Insecta</taxon>
        <taxon>Pterygota</taxon>
        <taxon>Neoptera</taxon>
        <taxon>Endopterygota</taxon>
        <taxon>Diptera</taxon>
        <taxon>Brachycera</taxon>
        <taxon>Muscomorpha</taxon>
        <taxon>Hippoboscoidea</taxon>
        <taxon>Glossinidae</taxon>
        <taxon>Glossina</taxon>
    </lineage>
</organism>
<dbReference type="InterPro" id="IPR036691">
    <property type="entry name" value="Endo/exonu/phosph_ase_sf"/>
</dbReference>
<dbReference type="Gene3D" id="3.60.10.10">
    <property type="entry name" value="Endonuclease/exonuclease/phosphatase"/>
    <property type="match status" value="1"/>
</dbReference>
<feature type="signal peptide" evidence="1">
    <location>
        <begin position="1"/>
        <end position="28"/>
    </location>
</feature>
<dbReference type="AlphaFoldDB" id="A0A1A9WIY8"/>
<name>A0A1A9WIY8_9MUSC</name>
<sequence>MVSTMPSIGVSTGLKLTILITCCVFCETWLKPHIDDRFCEISGFNVRHDRTYSSRGDGIAFNIKQNLNSKIVLKSGDDSIVEYLAVEISGNNIKCVVMCVYNPNRCYCLDYVFSALDEVSVAYENIILCGDFNVVLVVNDVRATQLRDSYNSISN</sequence>
<reference evidence="3" key="1">
    <citation type="submission" date="2014-03" db="EMBL/GenBank/DDBJ databases">
        <authorList>
            <person name="Aksoy S."/>
            <person name="Warren W."/>
            <person name="Wilson R.K."/>
        </authorList>
    </citation>
    <scope>NUCLEOTIDE SEQUENCE [LARGE SCALE GENOMIC DNA]</scope>
    <source>
        <strain evidence="3">IAEA</strain>
    </source>
</reference>